<proteinExistence type="predicted"/>
<evidence type="ECO:0000256" key="2">
    <source>
        <dbReference type="ARBA" id="ARBA00022840"/>
    </source>
</evidence>
<comment type="caution">
    <text evidence="3">The sequence shown here is derived from an EMBL/GenBank/DDBJ whole genome shotgun (WGS) entry which is preliminary data.</text>
</comment>
<dbReference type="SUPFAM" id="SSF52540">
    <property type="entry name" value="P-loop containing nucleoside triphosphate hydrolases"/>
    <property type="match status" value="1"/>
</dbReference>
<sequence>MNTVVQHPSHDELARRGRGRSLSLRHAAPSLTPAQMEERALIRRSAVARPEVDAFREIRTRLLAMTTNNFVALVAPVSAGCGGSFVARNLAAAMAFDETRSALLIDCDLRHPSQHATLQIDCAQGGLTDYLEDPDGQIEDVLYDTGMPGLSVLPAGGVREAGAEYFSSMRMRLMLDSIRSQHPDCYMFLDSPPVRGAPEARILADLADVVILVAGYGQDSPEAIAQAAANFDPEKFAGVVFNQGV</sequence>
<dbReference type="GO" id="GO:0004713">
    <property type="term" value="F:protein tyrosine kinase activity"/>
    <property type="evidence" value="ECO:0007669"/>
    <property type="project" value="TreeGrafter"/>
</dbReference>
<dbReference type="RefSeq" id="WP_182668217.1">
    <property type="nucleotide sequence ID" value="NZ_JACHTE010000002.1"/>
</dbReference>
<accession>A0A7W3U1T4</accession>
<evidence type="ECO:0000256" key="1">
    <source>
        <dbReference type="ARBA" id="ARBA00022741"/>
    </source>
</evidence>
<evidence type="ECO:0000313" key="4">
    <source>
        <dbReference type="Proteomes" id="UP000552587"/>
    </source>
</evidence>
<dbReference type="AlphaFoldDB" id="A0A7W3U1T4"/>
<keyword evidence="1" id="KW-0547">Nucleotide-binding</keyword>
<dbReference type="Proteomes" id="UP000552587">
    <property type="component" value="Unassembled WGS sequence"/>
</dbReference>
<keyword evidence="4" id="KW-1185">Reference proteome</keyword>
<protein>
    <submittedName>
        <fullName evidence="3">Polysaccharide biosynthesis protein</fullName>
    </submittedName>
</protein>
<dbReference type="PANTHER" id="PTHR32309">
    <property type="entry name" value="TYROSINE-PROTEIN KINASE"/>
    <property type="match status" value="1"/>
</dbReference>
<keyword evidence="2" id="KW-0067">ATP-binding</keyword>
<gene>
    <name evidence="3" type="ORF">H4F99_02810</name>
</gene>
<dbReference type="InterPro" id="IPR050445">
    <property type="entry name" value="Bact_polysacc_biosynth/exp"/>
</dbReference>
<dbReference type="EMBL" id="JACHTE010000002">
    <property type="protein sequence ID" value="MBB1087416.1"/>
    <property type="molecule type" value="Genomic_DNA"/>
</dbReference>
<evidence type="ECO:0000313" key="3">
    <source>
        <dbReference type="EMBL" id="MBB1087416.1"/>
    </source>
</evidence>
<name>A0A7W3U1T4_9GAMM</name>
<dbReference type="GO" id="GO:0005886">
    <property type="term" value="C:plasma membrane"/>
    <property type="evidence" value="ECO:0007669"/>
    <property type="project" value="TreeGrafter"/>
</dbReference>
<dbReference type="PANTHER" id="PTHR32309:SF13">
    <property type="entry name" value="FERRIC ENTEROBACTIN TRANSPORT PROTEIN FEPE"/>
    <property type="match status" value="1"/>
</dbReference>
<dbReference type="CDD" id="cd05387">
    <property type="entry name" value="BY-kinase"/>
    <property type="match status" value="1"/>
</dbReference>
<reference evidence="3 4" key="1">
    <citation type="submission" date="2020-07" db="EMBL/GenBank/DDBJ databases">
        <authorList>
            <person name="Xu S."/>
            <person name="Li A."/>
        </authorList>
    </citation>
    <scope>NUCLEOTIDE SEQUENCE [LARGE SCALE GENOMIC DNA]</scope>
    <source>
        <strain evidence="3 4">SG-8</strain>
    </source>
</reference>
<dbReference type="InterPro" id="IPR005702">
    <property type="entry name" value="Wzc-like_C"/>
</dbReference>
<dbReference type="InterPro" id="IPR027417">
    <property type="entry name" value="P-loop_NTPase"/>
</dbReference>
<dbReference type="Gene3D" id="3.40.50.300">
    <property type="entry name" value="P-loop containing nucleotide triphosphate hydrolases"/>
    <property type="match status" value="1"/>
</dbReference>
<organism evidence="3 4">
    <name type="scientific">Marilutibacter penaei</name>
    <dbReference type="NCBI Taxonomy" id="2759900"/>
    <lineage>
        <taxon>Bacteria</taxon>
        <taxon>Pseudomonadati</taxon>
        <taxon>Pseudomonadota</taxon>
        <taxon>Gammaproteobacteria</taxon>
        <taxon>Lysobacterales</taxon>
        <taxon>Lysobacteraceae</taxon>
        <taxon>Marilutibacter</taxon>
    </lineage>
</organism>